<dbReference type="Ensembl" id="ENSMUNT00000018357.2">
    <property type="protein sequence ID" value="ENSMUNP00000015965.2"/>
    <property type="gene ID" value="ENSMUNG00000019729.1"/>
</dbReference>
<dbReference type="PANTHER" id="PTHR15045:SF1">
    <property type="entry name" value="FUCOSE-1-PHOSPHATE GUANYLYLTRANSFERASE"/>
    <property type="match status" value="1"/>
</dbReference>
<dbReference type="AlphaFoldDB" id="A0A8C6JQC2"/>
<dbReference type="Proteomes" id="UP000694405">
    <property type="component" value="Chromosome 6"/>
</dbReference>
<keyword evidence="2" id="KW-1185">Reference proteome</keyword>
<evidence type="ECO:0000313" key="2">
    <source>
        <dbReference type="Proteomes" id="UP000694405"/>
    </source>
</evidence>
<protein>
    <submittedName>
        <fullName evidence="1">Uncharacterized protein</fullName>
    </submittedName>
</protein>
<dbReference type="PANTHER" id="PTHR15045">
    <property type="entry name" value="FUCOSE-1-PHOSPHATE GUANYLYLTRANSFERASE"/>
    <property type="match status" value="1"/>
</dbReference>
<evidence type="ECO:0000313" key="1">
    <source>
        <dbReference type="Ensembl" id="ENSMUNP00000015965.2"/>
    </source>
</evidence>
<proteinExistence type="predicted"/>
<organism evidence="1 2">
    <name type="scientific">Melopsittacus undulatus</name>
    <name type="common">Budgerigar</name>
    <name type="synonym">Psittacus undulatus</name>
    <dbReference type="NCBI Taxonomy" id="13146"/>
    <lineage>
        <taxon>Eukaryota</taxon>
        <taxon>Metazoa</taxon>
        <taxon>Chordata</taxon>
        <taxon>Craniata</taxon>
        <taxon>Vertebrata</taxon>
        <taxon>Euteleostomi</taxon>
        <taxon>Archelosauria</taxon>
        <taxon>Archosauria</taxon>
        <taxon>Dinosauria</taxon>
        <taxon>Saurischia</taxon>
        <taxon>Theropoda</taxon>
        <taxon>Coelurosauria</taxon>
        <taxon>Aves</taxon>
        <taxon>Neognathae</taxon>
        <taxon>Neoaves</taxon>
        <taxon>Telluraves</taxon>
        <taxon>Australaves</taxon>
        <taxon>Psittaciformes</taxon>
        <taxon>Psittaculidae</taxon>
        <taxon>Melopsittacus</taxon>
    </lineage>
</organism>
<sequence>GEPVRPGEFWDVVALTAADAEQALAYREQLEAKLRRKELPLGPRYLVFSDPPGHKAGNGGSTLHALQCLEDLCGDSWTSFTVLLIHSGKFQFTFLATMVRDLVTILTHVLPWEGAEALAQGAQRSCGCPIPGSVQGQVGHRGLE</sequence>
<accession>A0A8V5G450</accession>
<accession>A0A8C6JQC2</accession>
<reference evidence="1" key="2">
    <citation type="submission" date="2025-08" db="UniProtKB">
        <authorList>
            <consortium name="Ensembl"/>
        </authorList>
    </citation>
    <scope>IDENTIFICATION</scope>
</reference>
<name>A0A8C6JQC2_MELUD</name>
<reference evidence="1" key="1">
    <citation type="submission" date="2020-03" db="EMBL/GenBank/DDBJ databases">
        <title>Melopsittacus undulatus (budgerigar) genome, bMelUnd1, maternal haplotype with Z.</title>
        <authorList>
            <person name="Gedman G."/>
            <person name="Mountcastle J."/>
            <person name="Haase B."/>
            <person name="Formenti G."/>
            <person name="Wright T."/>
            <person name="Apodaca J."/>
            <person name="Pelan S."/>
            <person name="Chow W."/>
            <person name="Rhie A."/>
            <person name="Howe K."/>
            <person name="Fedrigo O."/>
            <person name="Jarvis E.D."/>
        </authorList>
    </citation>
    <scope>NUCLEOTIDE SEQUENCE [LARGE SCALE GENOMIC DNA]</scope>
</reference>
<reference evidence="1" key="3">
    <citation type="submission" date="2025-09" db="UniProtKB">
        <authorList>
            <consortium name="Ensembl"/>
        </authorList>
    </citation>
    <scope>IDENTIFICATION</scope>
</reference>